<dbReference type="OrthoDB" id="10067479at2759"/>
<dbReference type="STRING" id="67767.A0A0J7KYY3"/>
<accession>A0A0J7KYY3</accession>
<proteinExistence type="predicted"/>
<feature type="compositionally biased region" description="Basic and acidic residues" evidence="1">
    <location>
        <begin position="27"/>
        <end position="48"/>
    </location>
</feature>
<dbReference type="PaxDb" id="67767-A0A0J7KYY3"/>
<dbReference type="Proteomes" id="UP000036403">
    <property type="component" value="Unassembled WGS sequence"/>
</dbReference>
<dbReference type="EMBL" id="LBMM01001939">
    <property type="protein sequence ID" value="KMQ95508.1"/>
    <property type="molecule type" value="Genomic_DNA"/>
</dbReference>
<dbReference type="Pfam" id="PF15375">
    <property type="entry name" value="FSAF1"/>
    <property type="match status" value="1"/>
</dbReference>
<dbReference type="AlphaFoldDB" id="A0A0J7KYY3"/>
<feature type="compositionally biased region" description="Basic and acidic residues" evidence="1">
    <location>
        <begin position="116"/>
        <end position="127"/>
    </location>
</feature>
<organism evidence="2 3">
    <name type="scientific">Lasius niger</name>
    <name type="common">Black garden ant</name>
    <dbReference type="NCBI Taxonomy" id="67767"/>
    <lineage>
        <taxon>Eukaryota</taxon>
        <taxon>Metazoa</taxon>
        <taxon>Ecdysozoa</taxon>
        <taxon>Arthropoda</taxon>
        <taxon>Hexapoda</taxon>
        <taxon>Insecta</taxon>
        <taxon>Pterygota</taxon>
        <taxon>Neoptera</taxon>
        <taxon>Endopterygota</taxon>
        <taxon>Hymenoptera</taxon>
        <taxon>Apocrita</taxon>
        <taxon>Aculeata</taxon>
        <taxon>Formicoidea</taxon>
        <taxon>Formicidae</taxon>
        <taxon>Formicinae</taxon>
        <taxon>Lasius</taxon>
        <taxon>Lasius</taxon>
    </lineage>
</organism>
<name>A0A0J7KYY3_LASNI</name>
<feature type="compositionally biased region" description="Polar residues" evidence="1">
    <location>
        <begin position="8"/>
        <end position="21"/>
    </location>
</feature>
<dbReference type="InterPro" id="IPR027973">
    <property type="entry name" value="FSAF1-like"/>
</dbReference>
<evidence type="ECO:0000313" key="3">
    <source>
        <dbReference type="Proteomes" id="UP000036403"/>
    </source>
</evidence>
<evidence type="ECO:0000313" key="2">
    <source>
        <dbReference type="EMBL" id="KMQ95508.1"/>
    </source>
</evidence>
<gene>
    <name evidence="2" type="ORF">RF55_4270</name>
</gene>
<keyword evidence="3" id="KW-1185">Reference proteome</keyword>
<protein>
    <submittedName>
        <fullName evidence="2">Uncharacterized protein</fullName>
    </submittedName>
</protein>
<feature type="region of interest" description="Disordered" evidence="1">
    <location>
        <begin position="116"/>
        <end position="143"/>
    </location>
</feature>
<dbReference type="PANTHER" id="PTHR28366:SF1">
    <property type="entry name" value="CHROMOSOME 1 OPEN READING FRAME 131"/>
    <property type="match status" value="1"/>
</dbReference>
<evidence type="ECO:0000256" key="1">
    <source>
        <dbReference type="SAM" id="MobiDB-lite"/>
    </source>
</evidence>
<reference evidence="2 3" key="1">
    <citation type="submission" date="2015-04" db="EMBL/GenBank/DDBJ databases">
        <title>Lasius niger genome sequencing.</title>
        <authorList>
            <person name="Konorov E.A."/>
            <person name="Nikitin M.A."/>
            <person name="Kirill M.V."/>
            <person name="Chang P."/>
        </authorList>
    </citation>
    <scope>NUCLEOTIDE SEQUENCE [LARGE SCALE GENOMIC DNA]</scope>
    <source>
        <tissue evidence="2">Whole</tissue>
    </source>
</reference>
<comment type="caution">
    <text evidence="2">The sequence shown here is derived from an EMBL/GenBank/DDBJ whole genome shotgun (WGS) entry which is preliminary data.</text>
</comment>
<dbReference type="PANTHER" id="PTHR28366">
    <property type="entry name" value="CHROMOSOME 1 OPEN READING FRAME 131"/>
    <property type="match status" value="1"/>
</dbReference>
<dbReference type="InterPro" id="IPR052852">
    <property type="entry name" value="SSU_Processome_Comp"/>
</dbReference>
<feature type="region of interest" description="Disordered" evidence="1">
    <location>
        <begin position="1"/>
        <end position="62"/>
    </location>
</feature>
<sequence>MEDFVPTRGSQIKKNTTSDYISVNYEAPKKKLKPTDGSHNKEEQENSKTKQTPAEMKEQQEKEMKRLRYDVIKFGMSGFEKPKARRAKVELAISLGAIPPKNRRMNYKALKTRRKIEKEKKKEEKHTSGFTSSLLKSKSKKLRKKDTGILGVYGKVSKGIVPKQKN</sequence>